<keyword evidence="2 4" id="KW-1133">Transmembrane helix</keyword>
<organism evidence="6 7">
    <name type="scientific">Pseudomonas aeruginosa (strain UCBPP-PA14)</name>
    <dbReference type="NCBI Taxonomy" id="208963"/>
    <lineage>
        <taxon>Bacteria</taxon>
        <taxon>Pseudomonadati</taxon>
        <taxon>Pseudomonadota</taxon>
        <taxon>Gammaproteobacteria</taxon>
        <taxon>Pseudomonadales</taxon>
        <taxon>Pseudomonadaceae</taxon>
        <taxon>Pseudomonas</taxon>
    </lineage>
</organism>
<dbReference type="EMBL" id="CP000438">
    <property type="protein sequence ID" value="ABJ15236.1"/>
    <property type="molecule type" value="Genomic_DNA"/>
</dbReference>
<feature type="transmembrane region" description="Helical" evidence="4">
    <location>
        <begin position="362"/>
        <end position="381"/>
    </location>
</feature>
<feature type="domain" description="Major facilitator superfamily (MFS) profile" evidence="5">
    <location>
        <begin position="9"/>
        <end position="386"/>
    </location>
</feature>
<feature type="transmembrane region" description="Helical" evidence="4">
    <location>
        <begin position="137"/>
        <end position="158"/>
    </location>
</feature>
<feature type="transmembrane region" description="Helical" evidence="4">
    <location>
        <begin position="208"/>
        <end position="232"/>
    </location>
</feature>
<dbReference type="BioCyc" id="PAER208963:G1G74-300-MONOMER"/>
<dbReference type="Gene3D" id="1.20.1250.20">
    <property type="entry name" value="MFS general substrate transporter like domains"/>
    <property type="match status" value="2"/>
</dbReference>
<proteinExistence type="predicted"/>
<dbReference type="HOGENOM" id="CLU_038046_4_0_6"/>
<dbReference type="PROSITE" id="PS50850">
    <property type="entry name" value="MFS"/>
    <property type="match status" value="1"/>
</dbReference>
<dbReference type="AlphaFoldDB" id="A0A0H2ZKX4"/>
<protein>
    <submittedName>
        <fullName evidence="6">Putative MFS transporter</fullName>
    </submittedName>
</protein>
<keyword evidence="1 4" id="KW-0812">Transmembrane</keyword>
<keyword evidence="3 4" id="KW-0472">Membrane</keyword>
<dbReference type="KEGG" id="pau:PA14_03550"/>
<evidence type="ECO:0000256" key="3">
    <source>
        <dbReference type="ARBA" id="ARBA00023136"/>
    </source>
</evidence>
<accession>A0A0H2ZKX4</accession>
<dbReference type="PANTHER" id="PTHR23523:SF1">
    <property type="entry name" value="CYANATE TRANSPORT PROTEIN CYNX"/>
    <property type="match status" value="1"/>
</dbReference>
<reference evidence="6 7" key="1">
    <citation type="journal article" date="2006" name="Genome Biol.">
        <title>Genomic analysis reveals that Pseudomonas aeruginosa virulence is combinatorial.</title>
        <authorList>
            <person name="Lee D.G."/>
            <person name="Urbach J.M."/>
            <person name="Wu G."/>
            <person name="Liberati N.T."/>
            <person name="Feinbaum R.L."/>
            <person name="Miyata S."/>
            <person name="Diggins L.T."/>
            <person name="He J."/>
            <person name="Saucier M."/>
            <person name="Deziel E."/>
            <person name="Friedman L."/>
            <person name="Li L."/>
            <person name="Grills G."/>
            <person name="Montgomery K."/>
            <person name="Kucherlapati R."/>
            <person name="Rahme L.G."/>
            <person name="Ausubel F.M."/>
        </authorList>
    </citation>
    <scope>NUCLEOTIDE SEQUENCE [LARGE SCALE GENOMIC DNA]</scope>
    <source>
        <strain evidence="6 7">UCBPP-PA14</strain>
    </source>
</reference>
<dbReference type="RefSeq" id="WP_003137205.1">
    <property type="nucleotide sequence ID" value="NC_008463.1"/>
</dbReference>
<evidence type="ECO:0000259" key="5">
    <source>
        <dbReference type="PROSITE" id="PS50850"/>
    </source>
</evidence>
<dbReference type="InterPro" id="IPR011701">
    <property type="entry name" value="MFS"/>
</dbReference>
<dbReference type="InterPro" id="IPR036259">
    <property type="entry name" value="MFS_trans_sf"/>
</dbReference>
<dbReference type="InterPro" id="IPR020846">
    <property type="entry name" value="MFS_dom"/>
</dbReference>
<feature type="transmembrane region" description="Helical" evidence="4">
    <location>
        <begin position="80"/>
        <end position="97"/>
    </location>
</feature>
<evidence type="ECO:0000256" key="4">
    <source>
        <dbReference type="SAM" id="Phobius"/>
    </source>
</evidence>
<evidence type="ECO:0000256" key="2">
    <source>
        <dbReference type="ARBA" id="ARBA00022989"/>
    </source>
</evidence>
<feature type="transmembrane region" description="Helical" evidence="4">
    <location>
        <begin position="297"/>
        <end position="319"/>
    </location>
</feature>
<sequence length="404" mass="42240">MPTANPPGRTLWLMAAIVLVGLNLRPSMAAVGPLLNAMRGEIALSFGDVSLLTALPVLTLGLGMFFGLSIARRVGEWRSVALALLLIGAASALRLGSRGLPDLLGSAMLAGLGIALIQALMPALIKARFGARTPLCMGLYVTAIMAGAALSASAAPTLAEHAGWRLGLGAWAALAALALLAWWLQPGTRLRLPDAQPGRSLLRYPRTWLLILFFGLGTACYTCVLAWLAPYYLEQGWSAQESGLLLGFLTAVEVLSGLLAPALASRSRDRRPVLVGLTALMLAGFLGLAWAPASLPLLWALCLGLGIGGLFPMGLIVCLDHFDAPQRAGQLAALVQGAGYLIAGVSPWIAGLLRDSLGSFTGAWLGLTTVAALLLGLGLRFDPRRYAALFAERQPQGVGAESLR</sequence>
<feature type="transmembrane region" description="Helical" evidence="4">
    <location>
        <begin position="331"/>
        <end position="350"/>
    </location>
</feature>
<name>A0A0H2ZKX4_PSEAB</name>
<evidence type="ECO:0000256" key="1">
    <source>
        <dbReference type="ARBA" id="ARBA00022692"/>
    </source>
</evidence>
<dbReference type="CDD" id="cd17410">
    <property type="entry name" value="MFS_CynX_like"/>
    <property type="match status" value="1"/>
</dbReference>
<dbReference type="InterPro" id="IPR052524">
    <property type="entry name" value="MFS_Cyanate_Porter"/>
</dbReference>
<dbReference type="Proteomes" id="UP000000653">
    <property type="component" value="Chromosome"/>
</dbReference>
<feature type="transmembrane region" description="Helical" evidence="4">
    <location>
        <begin position="244"/>
        <end position="264"/>
    </location>
</feature>
<evidence type="ECO:0000313" key="7">
    <source>
        <dbReference type="Proteomes" id="UP000000653"/>
    </source>
</evidence>
<dbReference type="PANTHER" id="PTHR23523">
    <property type="match status" value="1"/>
</dbReference>
<dbReference type="SUPFAM" id="SSF103473">
    <property type="entry name" value="MFS general substrate transporter"/>
    <property type="match status" value="1"/>
</dbReference>
<dbReference type="Pfam" id="PF07690">
    <property type="entry name" value="MFS_1"/>
    <property type="match status" value="1"/>
</dbReference>
<feature type="transmembrane region" description="Helical" evidence="4">
    <location>
        <begin position="103"/>
        <end position="125"/>
    </location>
</feature>
<feature type="transmembrane region" description="Helical" evidence="4">
    <location>
        <begin position="45"/>
        <end position="68"/>
    </location>
</feature>
<dbReference type="NCBIfam" id="NF007256">
    <property type="entry name" value="PRK09705.1"/>
    <property type="match status" value="1"/>
</dbReference>
<gene>
    <name evidence="6" type="primary">cynX</name>
    <name evidence="6" type="ordered locus">PA14_03550</name>
</gene>
<feature type="transmembrane region" description="Helical" evidence="4">
    <location>
        <begin position="273"/>
        <end position="291"/>
    </location>
</feature>
<dbReference type="GO" id="GO:0022857">
    <property type="term" value="F:transmembrane transporter activity"/>
    <property type="evidence" value="ECO:0007669"/>
    <property type="project" value="InterPro"/>
</dbReference>
<feature type="transmembrane region" description="Helical" evidence="4">
    <location>
        <begin position="164"/>
        <end position="184"/>
    </location>
</feature>
<evidence type="ECO:0000313" key="6">
    <source>
        <dbReference type="EMBL" id="ABJ15236.1"/>
    </source>
</evidence>